<feature type="compositionally biased region" description="Basic and acidic residues" evidence="1">
    <location>
        <begin position="995"/>
        <end position="1004"/>
    </location>
</feature>
<dbReference type="InterPro" id="IPR027417">
    <property type="entry name" value="P-loop_NTPase"/>
</dbReference>
<feature type="compositionally biased region" description="Polar residues" evidence="1">
    <location>
        <begin position="76"/>
        <end position="91"/>
    </location>
</feature>
<proteinExistence type="predicted"/>
<evidence type="ECO:0000313" key="3">
    <source>
        <dbReference type="Proteomes" id="UP001153069"/>
    </source>
</evidence>
<sequence>MSVVQDHQQLAPRRFHMGKGPPSSPNNNSKSKSTKWLWRRVWYLKMTLLALVVGYCFEADFNFKFLNNEVMPALKGQQSQRSVSGTTTAQNENKKKDKMTASDKRLIKQQIKKKMESAAAMGNKTKTADAAVDKKKKRALRQPPPPLKLKVPFAIPTSNTTTSSIPERQRGPETRQFGGQSMNAKDKARAKDLLRATMERHQKRTKRTMPTWPEQGLAPLGKGGKNNSTKGKKRQPVRLEGRTNILRYRRQYLLQLARQQQLEGKELNITGGTLFLGNNTTTAEILNQDPHAWKGYDKNRLITFIHVGKAGGMTVRTSTVLVCFNHAATIKNKNCTLNRFPPSAVLSNQLQYVWHMNLHEHNLLEMNRSTSLVVSLRNPVDRYISSYRYSHPRNCHKGLGWSCRIRNETHFEGNPSHMMFNVCFPLPHMEEYAQNTMSPYPAFWFNNNNNNMTGNMTTMTGNTTQNNNNFNNYRNSNMTKDELVEHCRMLATRQALGRGPGRPNPHAYYNYRWYYTHSVKRFQDKEVFGIRTEQELQDLRALDVAIGGAGEIGGDIVSHGSENYAPSPLTPAAYQKLCCMMEEDIVYYEKFLQLVINLNETEKMQAMESVKTKCNITTTWEEWRQDCQAHTRMDNHTGPDNPKKYNFKKMSDFWHPPPKKTALSKAEVAERIVKKMKRLRYRTITLVPIASSPMTRRYTSLYCQDRMHKQSFESCMDKTFPSNLTIAHQVQHSFHMHLTKTKRDYLRSSTSILVTLQNPVDRVITAWSGSHPAHCDPKNQRTWSCRLKAAAKVKGFEEHDLFEVCFPKASMEDFAQSTMSPYQPISGLTPEQQSACRDLAFGTATGYSETSSTSGKYKAMPAMYFNYWYYLERTLRAYPKTEFFGIRQEREWKDLRRLNMFLGFKGDDANMAGMPEPKPTPLDPEISALSTMAYRKLCCVLSEEIWHYREMLRATINLSNVQPTMENVRHKCGIITSWGSWRAECRHHLENDNLERQSRAEELSPKPGKVHTTTGRVTKPRTVEKATNNKLA</sequence>
<evidence type="ECO:0000256" key="1">
    <source>
        <dbReference type="SAM" id="MobiDB-lite"/>
    </source>
</evidence>
<protein>
    <submittedName>
        <fullName evidence="2">Uncharacterized protein</fullName>
    </submittedName>
</protein>
<evidence type="ECO:0000313" key="2">
    <source>
        <dbReference type="EMBL" id="CAB9522967.1"/>
    </source>
</evidence>
<organism evidence="2 3">
    <name type="scientific">Seminavis robusta</name>
    <dbReference type="NCBI Taxonomy" id="568900"/>
    <lineage>
        <taxon>Eukaryota</taxon>
        <taxon>Sar</taxon>
        <taxon>Stramenopiles</taxon>
        <taxon>Ochrophyta</taxon>
        <taxon>Bacillariophyta</taxon>
        <taxon>Bacillariophyceae</taxon>
        <taxon>Bacillariophycidae</taxon>
        <taxon>Naviculales</taxon>
        <taxon>Naviculaceae</taxon>
        <taxon>Seminavis</taxon>
    </lineage>
</organism>
<feature type="compositionally biased region" description="Low complexity" evidence="1">
    <location>
        <begin position="18"/>
        <end position="31"/>
    </location>
</feature>
<dbReference type="Gene3D" id="3.40.50.300">
    <property type="entry name" value="P-loop containing nucleotide triphosphate hydrolases"/>
    <property type="match status" value="1"/>
</dbReference>
<feature type="region of interest" description="Disordered" evidence="1">
    <location>
        <begin position="1"/>
        <end position="31"/>
    </location>
</feature>
<reference evidence="2" key="1">
    <citation type="submission" date="2020-06" db="EMBL/GenBank/DDBJ databases">
        <authorList>
            <consortium name="Plant Systems Biology data submission"/>
        </authorList>
    </citation>
    <scope>NUCLEOTIDE SEQUENCE</scope>
    <source>
        <strain evidence="2">D6</strain>
    </source>
</reference>
<gene>
    <name evidence="2" type="ORF">SEMRO_1361_G266220.1</name>
</gene>
<comment type="caution">
    <text evidence="2">The sequence shown here is derived from an EMBL/GenBank/DDBJ whole genome shotgun (WGS) entry which is preliminary data.</text>
</comment>
<feature type="region of interest" description="Disordered" evidence="1">
    <location>
        <begin position="75"/>
        <end position="103"/>
    </location>
</feature>
<keyword evidence="3" id="KW-1185">Reference proteome</keyword>
<accession>A0A9N8EJR7</accession>
<feature type="compositionally biased region" description="Basic and acidic residues" evidence="1">
    <location>
        <begin position="92"/>
        <end position="103"/>
    </location>
</feature>
<name>A0A9N8EJR7_9STRA</name>
<feature type="region of interest" description="Disordered" evidence="1">
    <location>
        <begin position="116"/>
        <end position="187"/>
    </location>
</feature>
<feature type="region of interest" description="Disordered" evidence="1">
    <location>
        <begin position="200"/>
        <end position="238"/>
    </location>
</feature>
<feature type="region of interest" description="Disordered" evidence="1">
    <location>
        <begin position="995"/>
        <end position="1032"/>
    </location>
</feature>
<dbReference type="Proteomes" id="UP001153069">
    <property type="component" value="Unassembled WGS sequence"/>
</dbReference>
<dbReference type="AlphaFoldDB" id="A0A9N8EJR7"/>
<dbReference type="EMBL" id="CAICTM010001359">
    <property type="protein sequence ID" value="CAB9522967.1"/>
    <property type="molecule type" value="Genomic_DNA"/>
</dbReference>